<evidence type="ECO:0000256" key="1">
    <source>
        <dbReference type="SAM" id="Coils"/>
    </source>
</evidence>
<name>A0AAW1UN16_9CUCU</name>
<comment type="caution">
    <text evidence="2">The sequence shown here is derived from an EMBL/GenBank/DDBJ whole genome shotgun (WGS) entry which is preliminary data.</text>
</comment>
<dbReference type="AlphaFoldDB" id="A0AAW1UN16"/>
<sequence>MELKNFGKTELKQKINELAEERKNMLTSIEVLSSENSVYQREQSARTQLGPSQGASDEFELKLCHKLQVRLYSRRYERIRRNILNELKERQYSQTCFRGADYHCFQEKDNISITEMRQKEVKAIIHDRRDKQGQIGSDLDIVISQGAGSRSVVKGSYAQVACSESKVKANKLTAVSGGSCKPGVYTDSSYGANKMLQSAPSKKKSSNVLLNYSAKSIQSGELLEGRSHFNTPALLQQ</sequence>
<dbReference type="Proteomes" id="UP001431783">
    <property type="component" value="Unassembled WGS sequence"/>
</dbReference>
<gene>
    <name evidence="2" type="ORF">WA026_018107</name>
</gene>
<accession>A0AAW1UN16</accession>
<proteinExistence type="predicted"/>
<evidence type="ECO:0000313" key="2">
    <source>
        <dbReference type="EMBL" id="KAK9881913.1"/>
    </source>
</evidence>
<dbReference type="EMBL" id="JARQZJ010000071">
    <property type="protein sequence ID" value="KAK9881913.1"/>
    <property type="molecule type" value="Genomic_DNA"/>
</dbReference>
<keyword evidence="1" id="KW-0175">Coiled coil</keyword>
<reference evidence="2 3" key="1">
    <citation type="submission" date="2023-03" db="EMBL/GenBank/DDBJ databases">
        <title>Genome insight into feeding habits of ladybird beetles.</title>
        <authorList>
            <person name="Li H.-S."/>
            <person name="Huang Y.-H."/>
            <person name="Pang H."/>
        </authorList>
    </citation>
    <scope>NUCLEOTIDE SEQUENCE [LARGE SCALE GENOMIC DNA]</scope>
    <source>
        <strain evidence="2">SYSU_2023b</strain>
        <tissue evidence="2">Whole body</tissue>
    </source>
</reference>
<evidence type="ECO:0000313" key="3">
    <source>
        <dbReference type="Proteomes" id="UP001431783"/>
    </source>
</evidence>
<keyword evidence="3" id="KW-1185">Reference proteome</keyword>
<protein>
    <submittedName>
        <fullName evidence="2">Uncharacterized protein</fullName>
    </submittedName>
</protein>
<organism evidence="2 3">
    <name type="scientific">Henosepilachna vigintioctopunctata</name>
    <dbReference type="NCBI Taxonomy" id="420089"/>
    <lineage>
        <taxon>Eukaryota</taxon>
        <taxon>Metazoa</taxon>
        <taxon>Ecdysozoa</taxon>
        <taxon>Arthropoda</taxon>
        <taxon>Hexapoda</taxon>
        <taxon>Insecta</taxon>
        <taxon>Pterygota</taxon>
        <taxon>Neoptera</taxon>
        <taxon>Endopterygota</taxon>
        <taxon>Coleoptera</taxon>
        <taxon>Polyphaga</taxon>
        <taxon>Cucujiformia</taxon>
        <taxon>Coccinelloidea</taxon>
        <taxon>Coccinellidae</taxon>
        <taxon>Epilachninae</taxon>
        <taxon>Epilachnini</taxon>
        <taxon>Henosepilachna</taxon>
    </lineage>
</organism>
<feature type="coiled-coil region" evidence="1">
    <location>
        <begin position="8"/>
        <end position="35"/>
    </location>
</feature>